<dbReference type="PANTHER" id="PTHR11280">
    <property type="entry name" value="GLUCOSAMINE-6-PHOSPHATE ISOMERASE"/>
    <property type="match status" value="1"/>
</dbReference>
<dbReference type="Gene3D" id="3.40.50.1360">
    <property type="match status" value="1"/>
</dbReference>
<dbReference type="CDD" id="cd01399">
    <property type="entry name" value="GlcN6P_deaminase"/>
    <property type="match status" value="1"/>
</dbReference>
<dbReference type="PANTHER" id="PTHR11280:SF6">
    <property type="entry name" value="GLUCOSAMINE-6-PHOSPHATE ISOMERASE NAGB"/>
    <property type="match status" value="1"/>
</dbReference>
<accession>A0A9X2B1Y8</accession>
<evidence type="ECO:0000259" key="2">
    <source>
        <dbReference type="Pfam" id="PF01182"/>
    </source>
</evidence>
<name>A0A9X2B1Y8_9BACL</name>
<protein>
    <submittedName>
        <fullName evidence="3">Glucosamine-6-phosphate deaminase</fullName>
    </submittedName>
</protein>
<dbReference type="GO" id="GO:0019262">
    <property type="term" value="P:N-acetylneuraminate catabolic process"/>
    <property type="evidence" value="ECO:0007669"/>
    <property type="project" value="TreeGrafter"/>
</dbReference>
<gene>
    <name evidence="3" type="ORF">MUG84_09770</name>
</gene>
<comment type="caution">
    <text evidence="3">The sequence shown here is derived from an EMBL/GenBank/DDBJ whole genome shotgun (WGS) entry which is preliminary data.</text>
</comment>
<reference evidence="3" key="1">
    <citation type="submission" date="2022-04" db="EMBL/GenBank/DDBJ databases">
        <title>Paenibacillus mangrovi sp. nov., a novel endophytic bacterium isolated from bark of Kandelia candel.</title>
        <authorList>
            <person name="Tuo L."/>
        </authorList>
    </citation>
    <scope>NUCLEOTIDE SEQUENCE</scope>
    <source>
        <strain evidence="3">KQZ6P-2</strain>
    </source>
</reference>
<dbReference type="EMBL" id="JALIRP010000003">
    <property type="protein sequence ID" value="MCJ8012029.1"/>
    <property type="molecule type" value="Genomic_DNA"/>
</dbReference>
<dbReference type="InterPro" id="IPR006148">
    <property type="entry name" value="Glc/Gal-6P_isomerase"/>
</dbReference>
<dbReference type="GO" id="GO:0004342">
    <property type="term" value="F:glucosamine-6-phosphate deaminase activity"/>
    <property type="evidence" value="ECO:0007669"/>
    <property type="project" value="InterPro"/>
</dbReference>
<feature type="domain" description="Glucosamine/galactosamine-6-phosphate isomerase" evidence="2">
    <location>
        <begin position="23"/>
        <end position="243"/>
    </location>
</feature>
<proteinExistence type="predicted"/>
<dbReference type="Proteomes" id="UP001139347">
    <property type="component" value="Unassembled WGS sequence"/>
</dbReference>
<evidence type="ECO:0000256" key="1">
    <source>
        <dbReference type="ARBA" id="ARBA00023277"/>
    </source>
</evidence>
<sequence>MTRAFSAEKAWAKDRLLIQQYASRDELGRAAAEDVAEAMREKLKMQEAIRMVFAAAPSQNEFLHYLVRAEGIDWKRVTAFHMDEYIGLGAGAPQRFSHFLTMRLFNQVHPGTIHLIDGSAEPVEECKRYAALLQEAPLDMVCLGIGENGHIAFNDPPVADFEDPYIVKRAQLDDLCRQQQVHDGCFERLEDVPEHALTMTIPALVSAEKLFCIVPGAAKRNAVQGVLEGAISPSCPASILRTHANCQLYLDRESYPGEIQGG</sequence>
<evidence type="ECO:0000313" key="4">
    <source>
        <dbReference type="Proteomes" id="UP001139347"/>
    </source>
</evidence>
<dbReference type="SUPFAM" id="SSF100950">
    <property type="entry name" value="NagB/RpiA/CoA transferase-like"/>
    <property type="match status" value="1"/>
</dbReference>
<keyword evidence="1" id="KW-0119">Carbohydrate metabolism</keyword>
<organism evidence="3 4">
    <name type="scientific">Paenibacillus mangrovi</name>
    <dbReference type="NCBI Taxonomy" id="2931978"/>
    <lineage>
        <taxon>Bacteria</taxon>
        <taxon>Bacillati</taxon>
        <taxon>Bacillota</taxon>
        <taxon>Bacilli</taxon>
        <taxon>Bacillales</taxon>
        <taxon>Paenibacillaceae</taxon>
        <taxon>Paenibacillus</taxon>
    </lineage>
</organism>
<dbReference type="GO" id="GO:0006046">
    <property type="term" value="P:N-acetylglucosamine catabolic process"/>
    <property type="evidence" value="ECO:0007669"/>
    <property type="project" value="TreeGrafter"/>
</dbReference>
<dbReference type="Pfam" id="PF01182">
    <property type="entry name" value="Glucosamine_iso"/>
    <property type="match status" value="1"/>
</dbReference>
<dbReference type="AlphaFoldDB" id="A0A9X2B1Y8"/>
<dbReference type="GO" id="GO:0005975">
    <property type="term" value="P:carbohydrate metabolic process"/>
    <property type="evidence" value="ECO:0007669"/>
    <property type="project" value="InterPro"/>
</dbReference>
<dbReference type="GO" id="GO:0006043">
    <property type="term" value="P:glucosamine catabolic process"/>
    <property type="evidence" value="ECO:0007669"/>
    <property type="project" value="TreeGrafter"/>
</dbReference>
<dbReference type="GO" id="GO:0005737">
    <property type="term" value="C:cytoplasm"/>
    <property type="evidence" value="ECO:0007669"/>
    <property type="project" value="TreeGrafter"/>
</dbReference>
<dbReference type="InterPro" id="IPR004547">
    <property type="entry name" value="Glucosamine6P_isomerase"/>
</dbReference>
<dbReference type="RefSeq" id="WP_244724458.1">
    <property type="nucleotide sequence ID" value="NZ_JALIRP010000003.1"/>
</dbReference>
<evidence type="ECO:0000313" key="3">
    <source>
        <dbReference type="EMBL" id="MCJ8012029.1"/>
    </source>
</evidence>
<dbReference type="GO" id="GO:0042802">
    <property type="term" value="F:identical protein binding"/>
    <property type="evidence" value="ECO:0007669"/>
    <property type="project" value="TreeGrafter"/>
</dbReference>
<dbReference type="InterPro" id="IPR037171">
    <property type="entry name" value="NagB/RpiA_transferase-like"/>
</dbReference>
<keyword evidence="4" id="KW-1185">Reference proteome</keyword>